<gene>
    <name evidence="1" type="ORF">D7V32_08865</name>
</gene>
<dbReference type="SUPFAM" id="SSF81901">
    <property type="entry name" value="HCP-like"/>
    <property type="match status" value="4"/>
</dbReference>
<dbReference type="EMBL" id="RAXV01000017">
    <property type="protein sequence ID" value="RKG31171.1"/>
    <property type="molecule type" value="Genomic_DNA"/>
</dbReference>
<dbReference type="PANTHER" id="PTHR11102">
    <property type="entry name" value="SEL-1-LIKE PROTEIN"/>
    <property type="match status" value="1"/>
</dbReference>
<organism evidence="1 2">
    <name type="scientific">Acinetobacter tianfuensis</name>
    <dbReference type="NCBI Taxonomy" id="2419603"/>
    <lineage>
        <taxon>Bacteria</taxon>
        <taxon>Pseudomonadati</taxon>
        <taxon>Pseudomonadota</taxon>
        <taxon>Gammaproteobacteria</taxon>
        <taxon>Moraxellales</taxon>
        <taxon>Moraxellaceae</taxon>
        <taxon>Acinetobacter</taxon>
    </lineage>
</organism>
<dbReference type="AlphaFoldDB" id="A0A3A8EQL6"/>
<evidence type="ECO:0000313" key="2">
    <source>
        <dbReference type="Proteomes" id="UP000282388"/>
    </source>
</evidence>
<keyword evidence="2" id="KW-1185">Reference proteome</keyword>
<dbReference type="RefSeq" id="WP_120402529.1">
    <property type="nucleotide sequence ID" value="NZ_RAXV01000017.1"/>
</dbReference>
<evidence type="ECO:0000313" key="1">
    <source>
        <dbReference type="EMBL" id="RKG31171.1"/>
    </source>
</evidence>
<sequence>MYTSSKKLIPLIISLFASLTPVMVYALPSQEQFDQTMQELMSSSASHHHQPFIAQLTQWAKEGHEPSQVNLGQMYLQGDFVQKNLRLAYEWTNTAAARNNPKAQNNLGKMYLRGIGVKKDTLKAYELFGKAAQTGLSDANYNLGLMFEQGIGVEMSMPYAFSYYFRAVKTEAPQMFQQNMGRAKQGNPIAQNDLGYMYVIGFGTEKNSQQALYWFEQAAKQQLPEAMNNLGVLYDGFGEFIPKNFDPGYYKAIKHYRSSLTNGRSIENAAARVSLNHNLANQYFSQALKLGHPAAQFNMAKKLETGLGVSADQQQAVQLYQAAIVQGFTLAEYELARMYMNQNNETGRSKALPLFESAARKGDSRAMNYSALLSGKMIDIPGWFNPVHSSGPEEYQRWLKTQQRDQLIDEDYTEAGIQKLQQQAQKGNASAQYKLALFRIEGFKYLPQDFKEAENLLKAAAAQGNAHAIYKLGWLYSREYVFVPADTSDTSLFSSYKYAMPYFKAAADQGVPEALLELAMTYHNGMGVEMNPAMAVSYYRQAAQSGLPPAVRWINRFKESDRK</sequence>
<name>A0A3A8EQL6_9GAMM</name>
<reference evidence="1 2" key="1">
    <citation type="submission" date="2018-09" db="EMBL/GenBank/DDBJ databases">
        <title>The draft genome of Acinetobacter spp. strains.</title>
        <authorList>
            <person name="Qin J."/>
            <person name="Feng Y."/>
            <person name="Zong Z."/>
        </authorList>
    </citation>
    <scope>NUCLEOTIDE SEQUENCE [LARGE SCALE GENOMIC DNA]</scope>
    <source>
        <strain evidence="1 2">WCHAc060012</strain>
    </source>
</reference>
<proteinExistence type="predicted"/>
<dbReference type="OrthoDB" id="9792653at2"/>
<comment type="caution">
    <text evidence="1">The sequence shown here is derived from an EMBL/GenBank/DDBJ whole genome shotgun (WGS) entry which is preliminary data.</text>
</comment>
<protein>
    <submittedName>
        <fullName evidence="1">Sel1 repeat family protein</fullName>
    </submittedName>
</protein>
<dbReference type="SMART" id="SM00671">
    <property type="entry name" value="SEL1"/>
    <property type="match status" value="10"/>
</dbReference>
<dbReference type="InterPro" id="IPR011990">
    <property type="entry name" value="TPR-like_helical_dom_sf"/>
</dbReference>
<accession>A0A3A8EQL6</accession>
<dbReference type="Pfam" id="PF08238">
    <property type="entry name" value="Sel1"/>
    <property type="match status" value="11"/>
</dbReference>
<dbReference type="InterPro" id="IPR050767">
    <property type="entry name" value="Sel1_AlgK"/>
</dbReference>
<dbReference type="PANTHER" id="PTHR11102:SF160">
    <property type="entry name" value="ERAD-ASSOCIATED E3 UBIQUITIN-PROTEIN LIGASE COMPONENT HRD3"/>
    <property type="match status" value="1"/>
</dbReference>
<dbReference type="InterPro" id="IPR006597">
    <property type="entry name" value="Sel1-like"/>
</dbReference>
<dbReference type="Proteomes" id="UP000282388">
    <property type="component" value="Unassembled WGS sequence"/>
</dbReference>
<dbReference type="Gene3D" id="1.25.40.10">
    <property type="entry name" value="Tetratricopeptide repeat domain"/>
    <property type="match status" value="4"/>
</dbReference>